<dbReference type="PANTHER" id="PTHR43736">
    <property type="entry name" value="ADP-RIBOSE PYROPHOSPHATASE"/>
    <property type="match status" value="1"/>
</dbReference>
<feature type="domain" description="Nudix hydrolase" evidence="1">
    <location>
        <begin position="18"/>
        <end position="149"/>
    </location>
</feature>
<dbReference type="InterPro" id="IPR036390">
    <property type="entry name" value="WH_DNA-bd_sf"/>
</dbReference>
<evidence type="ECO:0000259" key="1">
    <source>
        <dbReference type="PROSITE" id="PS51462"/>
    </source>
</evidence>
<gene>
    <name evidence="2" type="ORF">ENT37_03365</name>
</gene>
<evidence type="ECO:0000313" key="2">
    <source>
        <dbReference type="EMBL" id="HGS20892.1"/>
    </source>
</evidence>
<dbReference type="CDD" id="cd18873">
    <property type="entry name" value="NUDIX_NadM_like"/>
    <property type="match status" value="1"/>
</dbReference>
<proteinExistence type="predicted"/>
<dbReference type="EMBL" id="DSYK01000174">
    <property type="protein sequence ID" value="HGS20892.1"/>
    <property type="molecule type" value="Genomic_DNA"/>
</dbReference>
<dbReference type="Gene3D" id="1.10.10.10">
    <property type="entry name" value="Winged helix-like DNA-binding domain superfamily/Winged helix DNA-binding domain"/>
    <property type="match status" value="1"/>
</dbReference>
<accession>A0A7C4KGB4</accession>
<dbReference type="Pfam" id="PF21906">
    <property type="entry name" value="WHD_NrtR"/>
    <property type="match status" value="1"/>
</dbReference>
<dbReference type="InterPro" id="IPR036388">
    <property type="entry name" value="WH-like_DNA-bd_sf"/>
</dbReference>
<dbReference type="PANTHER" id="PTHR43736:SF4">
    <property type="entry name" value="SLR1690 PROTEIN"/>
    <property type="match status" value="1"/>
</dbReference>
<dbReference type="AlphaFoldDB" id="A0A7C4KGB4"/>
<dbReference type="SUPFAM" id="SSF46785">
    <property type="entry name" value="Winged helix' DNA-binding domain"/>
    <property type="match status" value="1"/>
</dbReference>
<reference evidence="2" key="1">
    <citation type="journal article" date="2020" name="mSystems">
        <title>Genome- and Community-Level Interaction Insights into Carbon Utilization and Element Cycling Functions of Hydrothermarchaeota in Hydrothermal Sediment.</title>
        <authorList>
            <person name="Zhou Z."/>
            <person name="Liu Y."/>
            <person name="Xu W."/>
            <person name="Pan J."/>
            <person name="Luo Z.H."/>
            <person name="Li M."/>
        </authorList>
    </citation>
    <scope>NUCLEOTIDE SEQUENCE [LARGE SCALE GENOMIC DNA]</scope>
    <source>
        <strain evidence="2">SpSt-573</strain>
    </source>
</reference>
<dbReference type="PROSITE" id="PS51462">
    <property type="entry name" value="NUDIX"/>
    <property type="match status" value="1"/>
</dbReference>
<sequence>MRMGKRKGMVNQDSFLPNLEVRVIAFSLREERLHVLLVSAGDARAPLWEIPGGRILKDQSLEEAASQQLNGLTGLRETYLEQLYTYGEADRGGKDRIISVVYFALLPAGTAASPAVKDEVSIRWFPVDALPPLIEDHREVLAYALRRLRYKLEYTAVGFQLLPEAFTLSDLQQTYEMILGEQLDKRNFRRRILEAQIIEPTGTLRTGEGRPARLYRYRPDAVAEIKARRLFP</sequence>
<protein>
    <submittedName>
        <fullName evidence="2">NUDIX domain-containing protein</fullName>
    </submittedName>
</protein>
<dbReference type="InterPro" id="IPR054105">
    <property type="entry name" value="WHD_NrtR"/>
</dbReference>
<organism evidence="2">
    <name type="scientific">Anaerolinea thermolimosa</name>
    <dbReference type="NCBI Taxonomy" id="229919"/>
    <lineage>
        <taxon>Bacteria</taxon>
        <taxon>Bacillati</taxon>
        <taxon>Chloroflexota</taxon>
        <taxon>Anaerolineae</taxon>
        <taxon>Anaerolineales</taxon>
        <taxon>Anaerolineaceae</taxon>
        <taxon>Anaerolinea</taxon>
    </lineage>
</organism>
<dbReference type="InterPro" id="IPR000086">
    <property type="entry name" value="NUDIX_hydrolase_dom"/>
</dbReference>
<dbReference type="InterPro" id="IPR015797">
    <property type="entry name" value="NUDIX_hydrolase-like_dom_sf"/>
</dbReference>
<name>A0A7C4KGB4_9CHLR</name>
<comment type="caution">
    <text evidence="2">The sequence shown here is derived from an EMBL/GenBank/DDBJ whole genome shotgun (WGS) entry which is preliminary data.</text>
</comment>
<dbReference type="Gene3D" id="3.90.79.10">
    <property type="entry name" value="Nucleoside Triphosphate Pyrophosphohydrolase"/>
    <property type="match status" value="1"/>
</dbReference>
<dbReference type="SUPFAM" id="SSF55811">
    <property type="entry name" value="Nudix"/>
    <property type="match status" value="1"/>
</dbReference>
<dbReference type="Pfam" id="PF00293">
    <property type="entry name" value="NUDIX"/>
    <property type="match status" value="1"/>
</dbReference>